<name>A0ABR9X4Z2_9RHOB</name>
<evidence type="ECO:0000313" key="1">
    <source>
        <dbReference type="EMBL" id="MBE9638668.1"/>
    </source>
</evidence>
<dbReference type="RefSeq" id="WP_194135965.1">
    <property type="nucleotide sequence ID" value="NZ_JADFFK010000013.1"/>
</dbReference>
<sequence length="348" mass="37914">MKGLWRLLRRLCLVLLLTGIGLASPVLYVETMCRGSGVPPAHAPLSGETRPQTRTLMTYPEWHIVHAYDDYAEVIRTGDPHDFGFLSAIGGFWSSLCTVSAKSAELGPVDGATRQMVYVIGVSFTAEMLMKAAYEEVPGRIATWIRGETRAPLDDLSARQAAGYAQFLQQTPWYLYDFRADAAALAAASDDRFRSRERALALGIENRARASYAGMIAQAVAATGQDDPTLQMVVSGLPLAALEAQEGVSVLRRLDAGTEVETPRYRALTHILADWAAEGAEFIDIAGNDRIMFTALSHRPQEAGALASLPRQGHGDTRHLFLVPVADLAARLRGLDAAGLRLEHIHDY</sequence>
<protein>
    <submittedName>
        <fullName evidence="1">Uncharacterized protein</fullName>
    </submittedName>
</protein>
<organism evidence="1 2">
    <name type="scientific">Salipiger mangrovisoli</name>
    <dbReference type="NCBI Taxonomy" id="2865933"/>
    <lineage>
        <taxon>Bacteria</taxon>
        <taxon>Pseudomonadati</taxon>
        <taxon>Pseudomonadota</taxon>
        <taxon>Alphaproteobacteria</taxon>
        <taxon>Rhodobacterales</taxon>
        <taxon>Roseobacteraceae</taxon>
        <taxon>Salipiger</taxon>
    </lineage>
</organism>
<accession>A0ABR9X4Z2</accession>
<evidence type="ECO:0000313" key="2">
    <source>
        <dbReference type="Proteomes" id="UP000607796"/>
    </source>
</evidence>
<proteinExistence type="predicted"/>
<dbReference type="EMBL" id="JADFFK010000013">
    <property type="protein sequence ID" value="MBE9638668.1"/>
    <property type="molecule type" value="Genomic_DNA"/>
</dbReference>
<gene>
    <name evidence="1" type="ORF">IQ782_17565</name>
</gene>
<reference evidence="1 2" key="1">
    <citation type="journal article" date="2021" name="Int. J. Syst. Evol. Microbiol.">
        <title>Salipiger mangrovisoli sp. nov., isolated from mangrove soil and the proposal for the reclassification of Paraphaeobacter pallidus as Salipiger pallidus comb. nov.</title>
        <authorList>
            <person name="Du J."/>
            <person name="Liu Y."/>
            <person name="Pei T."/>
            <person name="Deng M.R."/>
            <person name="Zhu H."/>
        </authorList>
    </citation>
    <scope>NUCLEOTIDE SEQUENCE [LARGE SCALE GENOMIC DNA]</scope>
    <source>
        <strain evidence="1 2">6D45A</strain>
    </source>
</reference>
<comment type="caution">
    <text evidence="1">The sequence shown here is derived from an EMBL/GenBank/DDBJ whole genome shotgun (WGS) entry which is preliminary data.</text>
</comment>
<dbReference type="Proteomes" id="UP000607796">
    <property type="component" value="Unassembled WGS sequence"/>
</dbReference>
<keyword evidence="2" id="KW-1185">Reference proteome</keyword>